<dbReference type="SMART" id="SM00028">
    <property type="entry name" value="TPR"/>
    <property type="match status" value="2"/>
</dbReference>
<reference evidence="4" key="1">
    <citation type="submission" date="2020-09" db="EMBL/GenBank/DDBJ databases">
        <title>Secondary metabolite and genome analysis of marine Streptomyces chumphonensis KK1-2T.</title>
        <authorList>
            <person name="Phongsopitanun W."/>
            <person name="Kanchanasin P."/>
            <person name="Pittayakhajonwut P."/>
            <person name="Suwanborirux K."/>
            <person name="Tanasupawat S."/>
        </authorList>
    </citation>
    <scope>NUCLEOTIDE SEQUENCE</scope>
    <source>
        <strain evidence="4">KK1-2</strain>
    </source>
</reference>
<dbReference type="PANTHER" id="PTHR16305">
    <property type="entry name" value="TESTICULAR SOLUBLE ADENYLYL CYCLASE"/>
    <property type="match status" value="1"/>
</dbReference>
<dbReference type="GO" id="GO:0005524">
    <property type="term" value="F:ATP binding"/>
    <property type="evidence" value="ECO:0007669"/>
    <property type="project" value="UniProtKB-KW"/>
</dbReference>
<dbReference type="InterPro" id="IPR011990">
    <property type="entry name" value="TPR-like_helical_dom_sf"/>
</dbReference>
<dbReference type="InterPro" id="IPR019734">
    <property type="entry name" value="TPR_rpt"/>
</dbReference>
<dbReference type="Pfam" id="PF00196">
    <property type="entry name" value="GerE"/>
    <property type="match status" value="1"/>
</dbReference>
<dbReference type="GO" id="GO:0003677">
    <property type="term" value="F:DNA binding"/>
    <property type="evidence" value="ECO:0007669"/>
    <property type="project" value="InterPro"/>
</dbReference>
<dbReference type="Gene3D" id="1.25.40.10">
    <property type="entry name" value="Tetratricopeptide repeat domain"/>
    <property type="match status" value="1"/>
</dbReference>
<keyword evidence="1" id="KW-0547">Nucleotide-binding</keyword>
<dbReference type="InterPro" id="IPR016032">
    <property type="entry name" value="Sig_transdc_resp-reg_C-effctor"/>
</dbReference>
<organism evidence="4 5">
    <name type="scientific">Streptomyces chumphonensis</name>
    <dbReference type="NCBI Taxonomy" id="1214925"/>
    <lineage>
        <taxon>Bacteria</taxon>
        <taxon>Bacillati</taxon>
        <taxon>Actinomycetota</taxon>
        <taxon>Actinomycetes</taxon>
        <taxon>Kitasatosporales</taxon>
        <taxon>Streptomycetaceae</taxon>
        <taxon>Streptomyces</taxon>
    </lineage>
</organism>
<evidence type="ECO:0000256" key="2">
    <source>
        <dbReference type="ARBA" id="ARBA00022840"/>
    </source>
</evidence>
<accession>A0A927F2N6</accession>
<keyword evidence="5" id="KW-1185">Reference proteome</keyword>
<keyword evidence="2" id="KW-0067">ATP-binding</keyword>
<dbReference type="InterPro" id="IPR036388">
    <property type="entry name" value="WH-like_DNA-bd_sf"/>
</dbReference>
<dbReference type="SUPFAM" id="SSF48452">
    <property type="entry name" value="TPR-like"/>
    <property type="match status" value="2"/>
</dbReference>
<dbReference type="RefSeq" id="WP_191211748.1">
    <property type="nucleotide sequence ID" value="NZ_BAABKL010000001.1"/>
</dbReference>
<dbReference type="InterPro" id="IPR000792">
    <property type="entry name" value="Tscrpt_reg_LuxR_C"/>
</dbReference>
<dbReference type="PRINTS" id="PR00038">
    <property type="entry name" value="HTHLUXR"/>
</dbReference>
<dbReference type="PROSITE" id="PS50043">
    <property type="entry name" value="HTH_LUXR_2"/>
    <property type="match status" value="1"/>
</dbReference>
<dbReference type="Pfam" id="PF13424">
    <property type="entry name" value="TPR_12"/>
    <property type="match status" value="1"/>
</dbReference>
<name>A0A927F2N6_9ACTN</name>
<sequence length="1017" mass="110102">MLDGVQASSISPVFVGRGAELSQLADALARASAGEPQVVVVGGEAGVGKTRLLEEFLGAARHMDVVTSVGGCIEIGADGLPFAPVSTVLRSLYRQLEGEMSAAVAGQEGELARLLPELGEPTQQFDDEVGRARLFELTARLLESLSQERTLVLAVEDLHWADRSTRELLAYLIRSLHHARVVLMASYRSDDIHRRHPLRPFLAELDRLRTVQRVELPRLGRVEVRDQIAGIQGVREPARALVDEVFERSEGNPFFVEELTTHCATCDLSDSLRDVLLVRVEALPDAAQRVVQIAAGGGTTVEFGLLAAVVGGPQDELLAALRAAVGAHVLAPTEDGDGYRFRHALVREAVSDDLLPGERTALSRRYAEAVEADPSLVRAEHHAARLASYWYRAHDVAKALPAVLDAAVQARRRYAYSEQLRLLDRALELWESASVETRRRLRPFDHADAYPACGCDDDAVRYLDLLAETVSTALLAGERKRALTAIKKALRLLEDGEGEHTGDPLRAAWFWTQKSKLRGLNRQGDGWDELAKAQELVRGLPPSPVHAEALANVAAYGALHPHDPDILTTAQRAVDLAGVVGAEAIELHARTTLGYLLVESGDADAGVAEMRAAARRSGEHGMVAIVGRAYTNLGDVLHGLGRFAEALEVLDEGLALLKRFGQPGRKGWLYGNRAESLFALGRWDEAERSLEDARQNADTPWSLITSSLVTGQLAVLRGRSGQAAEALAEARRLCGTHDPQPQHMIPLITLELDIEASRGRLAEARQVLMKAVEVGFPMGTERYAWPLLLSAAIAESESRGLPSADAGRAEVLAAVRRTARRLPRLYPAPTVYGLLADAELLRAEGRSDPVRWEEAIAGLDALDMPYLLAFARYRLAESLLEARPGPASRVEAERLLRPAHAVAQQLDAVPLRDGVQLLCARARIALHAEAAAEPARRAEPTPPGESFGLTPRERDVLALVAAGHSNRQIADELYISPKTASVHVSNILAKLDVGNRGQAAALAHRLGLVPALPVTAG</sequence>
<dbReference type="CDD" id="cd06170">
    <property type="entry name" value="LuxR_C_like"/>
    <property type="match status" value="1"/>
</dbReference>
<evidence type="ECO:0000313" key="4">
    <source>
        <dbReference type="EMBL" id="MBD3934383.1"/>
    </source>
</evidence>
<dbReference type="SMART" id="SM00421">
    <property type="entry name" value="HTH_LUXR"/>
    <property type="match status" value="1"/>
</dbReference>
<evidence type="ECO:0000259" key="3">
    <source>
        <dbReference type="PROSITE" id="PS50043"/>
    </source>
</evidence>
<dbReference type="PANTHER" id="PTHR16305:SF35">
    <property type="entry name" value="TRANSCRIPTIONAL ACTIVATOR DOMAIN"/>
    <property type="match status" value="1"/>
</dbReference>
<feature type="domain" description="HTH luxR-type" evidence="3">
    <location>
        <begin position="942"/>
        <end position="1007"/>
    </location>
</feature>
<dbReference type="GO" id="GO:0006355">
    <property type="term" value="P:regulation of DNA-templated transcription"/>
    <property type="evidence" value="ECO:0007669"/>
    <property type="project" value="InterPro"/>
</dbReference>
<dbReference type="GO" id="GO:0005737">
    <property type="term" value="C:cytoplasm"/>
    <property type="evidence" value="ECO:0007669"/>
    <property type="project" value="TreeGrafter"/>
</dbReference>
<comment type="caution">
    <text evidence="4">The sequence shown here is derived from an EMBL/GenBank/DDBJ whole genome shotgun (WGS) entry which is preliminary data.</text>
</comment>
<dbReference type="Gene3D" id="3.40.50.300">
    <property type="entry name" value="P-loop containing nucleotide triphosphate hydrolases"/>
    <property type="match status" value="1"/>
</dbReference>
<dbReference type="SUPFAM" id="SSF46894">
    <property type="entry name" value="C-terminal effector domain of the bipartite response regulators"/>
    <property type="match status" value="1"/>
</dbReference>
<dbReference type="GO" id="GO:0004016">
    <property type="term" value="F:adenylate cyclase activity"/>
    <property type="evidence" value="ECO:0007669"/>
    <property type="project" value="TreeGrafter"/>
</dbReference>
<dbReference type="AlphaFoldDB" id="A0A927F2N6"/>
<evidence type="ECO:0000313" key="5">
    <source>
        <dbReference type="Proteomes" id="UP000632289"/>
    </source>
</evidence>
<evidence type="ECO:0000256" key="1">
    <source>
        <dbReference type="ARBA" id="ARBA00022741"/>
    </source>
</evidence>
<proteinExistence type="predicted"/>
<dbReference type="Gene3D" id="1.10.10.10">
    <property type="entry name" value="Winged helix-like DNA-binding domain superfamily/Winged helix DNA-binding domain"/>
    <property type="match status" value="1"/>
</dbReference>
<dbReference type="Proteomes" id="UP000632289">
    <property type="component" value="Unassembled WGS sequence"/>
</dbReference>
<gene>
    <name evidence="4" type="ORF">IF129_22825</name>
</gene>
<dbReference type="Pfam" id="PF13191">
    <property type="entry name" value="AAA_16"/>
    <property type="match status" value="1"/>
</dbReference>
<dbReference type="SUPFAM" id="SSF52540">
    <property type="entry name" value="P-loop containing nucleoside triphosphate hydrolases"/>
    <property type="match status" value="1"/>
</dbReference>
<dbReference type="InterPro" id="IPR027417">
    <property type="entry name" value="P-loop_NTPase"/>
</dbReference>
<dbReference type="InterPro" id="IPR041664">
    <property type="entry name" value="AAA_16"/>
</dbReference>
<protein>
    <submittedName>
        <fullName evidence="4">AAA family ATPase</fullName>
    </submittedName>
</protein>
<dbReference type="EMBL" id="JACXYU010000016">
    <property type="protein sequence ID" value="MBD3934383.1"/>
    <property type="molecule type" value="Genomic_DNA"/>
</dbReference>